<dbReference type="Proteomes" id="UP001056336">
    <property type="component" value="Chromosome"/>
</dbReference>
<dbReference type="Pfam" id="PF11209">
    <property type="entry name" value="LmeA"/>
    <property type="match status" value="1"/>
</dbReference>
<reference evidence="1" key="1">
    <citation type="journal article" date="2018" name="Int. J. Syst. Evol. Microbiol.">
        <title>Jatrophihabitans telluris sp. nov., isolated from sediment soil of lava forest wetlands and the emended description of the genus Jatrophihabitans.</title>
        <authorList>
            <person name="Lee K.C."/>
            <person name="Suh M.K."/>
            <person name="Eom M.K."/>
            <person name="Kim K.K."/>
            <person name="Kim J.S."/>
            <person name="Kim D.S."/>
            <person name="Ko S.H."/>
            <person name="Shin Y.K."/>
            <person name="Lee J.S."/>
        </authorList>
    </citation>
    <scope>NUCLEOTIDE SEQUENCE</scope>
    <source>
        <strain evidence="1">N237</strain>
    </source>
</reference>
<protein>
    <submittedName>
        <fullName evidence="1">DUF2993 domain-containing protein</fullName>
    </submittedName>
</protein>
<gene>
    <name evidence="1" type="ORF">M6D93_09335</name>
</gene>
<organism evidence="1 2">
    <name type="scientific">Jatrophihabitans telluris</name>
    <dbReference type="NCBI Taxonomy" id="2038343"/>
    <lineage>
        <taxon>Bacteria</taxon>
        <taxon>Bacillati</taxon>
        <taxon>Actinomycetota</taxon>
        <taxon>Actinomycetes</taxon>
        <taxon>Jatrophihabitantales</taxon>
        <taxon>Jatrophihabitantaceae</taxon>
        <taxon>Jatrophihabitans</taxon>
    </lineage>
</organism>
<proteinExistence type="predicted"/>
<keyword evidence="2" id="KW-1185">Reference proteome</keyword>
<dbReference type="InterPro" id="IPR021373">
    <property type="entry name" value="DUF2993"/>
</dbReference>
<reference evidence="1" key="2">
    <citation type="submission" date="2022-05" db="EMBL/GenBank/DDBJ databases">
        <authorList>
            <person name="Kim J.-S."/>
            <person name="Lee K."/>
            <person name="Suh M."/>
            <person name="Eom M."/>
            <person name="Kim J.-S."/>
            <person name="Kim D.-S."/>
            <person name="Ko S.-H."/>
            <person name="Shin Y."/>
            <person name="Lee J.-S."/>
        </authorList>
    </citation>
    <scope>NUCLEOTIDE SEQUENCE</scope>
    <source>
        <strain evidence="1">N237</strain>
    </source>
</reference>
<dbReference type="EMBL" id="CP097332">
    <property type="protein sequence ID" value="UQX90184.1"/>
    <property type="molecule type" value="Genomic_DNA"/>
</dbReference>
<evidence type="ECO:0000313" key="1">
    <source>
        <dbReference type="EMBL" id="UQX90184.1"/>
    </source>
</evidence>
<sequence>MSSSSARPSRRPRRRRRGPLGLLISLAILAIIVVGADRIACRIAERQIADRFQSSQHLSSRPSVTIEGIPFLTQLARRRLTDVRISADGLPLSSSGRTLRITHLDARLRDVRPSSDLFSATPSVTASRATGSLYVSYADLSKAAGVSLSFGQAGRIKASKSAAAAGVTVGASLLAKPVLEGNSIRFTQLSAIVGNVEIPAAALKAVSSQLNQNVPLDGLPAGLHVKNLTVAADGVHADLAGKNLQVS</sequence>
<accession>A0ABY4R312</accession>
<name>A0ABY4R312_9ACTN</name>
<evidence type="ECO:0000313" key="2">
    <source>
        <dbReference type="Proteomes" id="UP001056336"/>
    </source>
</evidence>
<dbReference type="RefSeq" id="WP_249774080.1">
    <property type="nucleotide sequence ID" value="NZ_CP097332.1"/>
</dbReference>